<feature type="DNA-binding region" description="Fork-head" evidence="3">
    <location>
        <begin position="94"/>
        <end position="186"/>
    </location>
</feature>
<dbReference type="AlphaFoldDB" id="A0AA88Y8D8"/>
<evidence type="ECO:0000256" key="3">
    <source>
        <dbReference type="PROSITE-ProRule" id="PRU00089"/>
    </source>
</evidence>
<feature type="region of interest" description="Disordered" evidence="4">
    <location>
        <begin position="186"/>
        <end position="266"/>
    </location>
</feature>
<dbReference type="Gene3D" id="1.10.10.10">
    <property type="entry name" value="Winged helix-like DNA-binding domain superfamily/Winged helix DNA-binding domain"/>
    <property type="match status" value="1"/>
</dbReference>
<dbReference type="FunFam" id="1.10.10.10:FF:000352">
    <property type="entry name" value="Forkhead box Q2"/>
    <property type="match status" value="1"/>
</dbReference>
<comment type="caution">
    <text evidence="6">The sequence shown here is derived from an EMBL/GenBank/DDBJ whole genome shotgun (WGS) entry which is preliminary data.</text>
</comment>
<keyword evidence="1 3" id="KW-0238">DNA-binding</keyword>
<dbReference type="GO" id="GO:0000981">
    <property type="term" value="F:DNA-binding transcription factor activity, RNA polymerase II-specific"/>
    <property type="evidence" value="ECO:0007669"/>
    <property type="project" value="TreeGrafter"/>
</dbReference>
<evidence type="ECO:0000259" key="5">
    <source>
        <dbReference type="PROSITE" id="PS50039"/>
    </source>
</evidence>
<dbReference type="SUPFAM" id="SSF46785">
    <property type="entry name" value="Winged helix' DNA-binding domain"/>
    <property type="match status" value="1"/>
</dbReference>
<dbReference type="PROSITE" id="PS00658">
    <property type="entry name" value="FORK_HEAD_2"/>
    <property type="match status" value="1"/>
</dbReference>
<dbReference type="Pfam" id="PF00250">
    <property type="entry name" value="Forkhead"/>
    <property type="match status" value="1"/>
</dbReference>
<evidence type="ECO:0000256" key="4">
    <source>
        <dbReference type="SAM" id="MobiDB-lite"/>
    </source>
</evidence>
<organism evidence="6 7">
    <name type="scientific">Pinctada imbricata</name>
    <name type="common">Atlantic pearl-oyster</name>
    <name type="synonym">Pinctada martensii</name>
    <dbReference type="NCBI Taxonomy" id="66713"/>
    <lineage>
        <taxon>Eukaryota</taxon>
        <taxon>Metazoa</taxon>
        <taxon>Spiralia</taxon>
        <taxon>Lophotrochozoa</taxon>
        <taxon>Mollusca</taxon>
        <taxon>Bivalvia</taxon>
        <taxon>Autobranchia</taxon>
        <taxon>Pteriomorphia</taxon>
        <taxon>Pterioida</taxon>
        <taxon>Pterioidea</taxon>
        <taxon>Pteriidae</taxon>
        <taxon>Pinctada</taxon>
    </lineage>
</organism>
<accession>A0AA88Y8D8</accession>
<proteinExistence type="predicted"/>
<feature type="domain" description="Fork-head" evidence="5">
    <location>
        <begin position="94"/>
        <end position="186"/>
    </location>
</feature>
<evidence type="ECO:0000313" key="6">
    <source>
        <dbReference type="EMBL" id="KAK3097420.1"/>
    </source>
</evidence>
<dbReference type="InterPro" id="IPR036388">
    <property type="entry name" value="WH-like_DNA-bd_sf"/>
</dbReference>
<keyword evidence="2 3" id="KW-0539">Nucleus</keyword>
<dbReference type="GO" id="GO:0000978">
    <property type="term" value="F:RNA polymerase II cis-regulatory region sequence-specific DNA binding"/>
    <property type="evidence" value="ECO:0007669"/>
    <property type="project" value="TreeGrafter"/>
</dbReference>
<protein>
    <recommendedName>
        <fullName evidence="5">Fork-head domain-containing protein</fullName>
    </recommendedName>
</protein>
<evidence type="ECO:0000313" key="7">
    <source>
        <dbReference type="Proteomes" id="UP001186944"/>
    </source>
</evidence>
<feature type="compositionally biased region" description="Acidic residues" evidence="4">
    <location>
        <begin position="218"/>
        <end position="237"/>
    </location>
</feature>
<reference evidence="6" key="1">
    <citation type="submission" date="2019-08" db="EMBL/GenBank/DDBJ databases">
        <title>The improved chromosome-level genome for the pearl oyster Pinctada fucata martensii using PacBio sequencing and Hi-C.</title>
        <authorList>
            <person name="Zheng Z."/>
        </authorList>
    </citation>
    <scope>NUCLEOTIDE SEQUENCE</scope>
    <source>
        <strain evidence="6">ZZ-2019</strain>
        <tissue evidence="6">Adductor muscle</tissue>
    </source>
</reference>
<name>A0AA88Y8D8_PINIB</name>
<evidence type="ECO:0000256" key="2">
    <source>
        <dbReference type="ARBA" id="ARBA00023242"/>
    </source>
</evidence>
<dbReference type="GO" id="GO:0005634">
    <property type="term" value="C:nucleus"/>
    <property type="evidence" value="ECO:0007669"/>
    <property type="project" value="UniProtKB-SubCell"/>
</dbReference>
<dbReference type="InterPro" id="IPR047519">
    <property type="entry name" value="FH_FOXQ2-like"/>
</dbReference>
<dbReference type="GO" id="GO:0030154">
    <property type="term" value="P:cell differentiation"/>
    <property type="evidence" value="ECO:0007669"/>
    <property type="project" value="TreeGrafter"/>
</dbReference>
<dbReference type="InterPro" id="IPR001766">
    <property type="entry name" value="Fork_head_dom"/>
</dbReference>
<dbReference type="GO" id="GO:0009653">
    <property type="term" value="P:anatomical structure morphogenesis"/>
    <property type="evidence" value="ECO:0007669"/>
    <property type="project" value="TreeGrafter"/>
</dbReference>
<dbReference type="PANTHER" id="PTHR11829:SF343">
    <property type="entry name" value="FORK-HEAD DOMAIN-CONTAINING PROTEIN"/>
    <property type="match status" value="1"/>
</dbReference>
<dbReference type="SMART" id="SM00339">
    <property type="entry name" value="FH"/>
    <property type="match status" value="1"/>
</dbReference>
<feature type="compositionally biased region" description="Low complexity" evidence="4">
    <location>
        <begin position="238"/>
        <end position="251"/>
    </location>
</feature>
<comment type="subcellular location">
    <subcellularLocation>
        <location evidence="3">Nucleus</location>
    </subcellularLocation>
</comment>
<sequence length="379" mass="43317">MCSSNPGGVVLPFGLKVPNPSPYVQFPGGIPHMALDLHRAQQICDYSSRLQYGVRGFPTQMGFAPYHPSSSADPYLHHYFYKDPRVRYVHEEPKPNHSYIGLIAMAILSSRDKKLVLSDIYQWILDNYPYFRTRGPGWRNSIRHNLSLNDCFIKSGRSANGKGHYWAIHPANIDDFQKGDFRRRRAQRRVRKHMGLSVPDDDDSPSPSPTSSTRPSWDEDENIEVDDKADDQIDDEAQSSSHSPSSESGSDGSHHHPAQTVTKKRLFDMESLLAPDDRLAEKRLRDSHHVYNEIHVRRVSSADINDTSNLLRHCSSAEIGSTDNFRSDEKALMTVMQRVNLKKSKRKPTRLCCKVKNRYQFLKLHRSYGSKVLNNLECL</sequence>
<evidence type="ECO:0000256" key="1">
    <source>
        <dbReference type="ARBA" id="ARBA00023125"/>
    </source>
</evidence>
<dbReference type="InterPro" id="IPR050211">
    <property type="entry name" value="FOX_domain-containing"/>
</dbReference>
<dbReference type="PROSITE" id="PS50039">
    <property type="entry name" value="FORK_HEAD_3"/>
    <property type="match status" value="1"/>
</dbReference>
<dbReference type="EMBL" id="VSWD01000007">
    <property type="protein sequence ID" value="KAK3097420.1"/>
    <property type="molecule type" value="Genomic_DNA"/>
</dbReference>
<dbReference type="InterPro" id="IPR030456">
    <property type="entry name" value="TF_fork_head_CS_2"/>
</dbReference>
<dbReference type="Proteomes" id="UP001186944">
    <property type="component" value="Unassembled WGS sequence"/>
</dbReference>
<dbReference type="CDD" id="cd20035">
    <property type="entry name" value="FH_FOXQ2-like"/>
    <property type="match status" value="1"/>
</dbReference>
<dbReference type="PANTHER" id="PTHR11829">
    <property type="entry name" value="FORKHEAD BOX PROTEIN"/>
    <property type="match status" value="1"/>
</dbReference>
<dbReference type="InterPro" id="IPR036390">
    <property type="entry name" value="WH_DNA-bd_sf"/>
</dbReference>
<dbReference type="PRINTS" id="PR00053">
    <property type="entry name" value="FORKHEAD"/>
</dbReference>
<gene>
    <name evidence="6" type="ORF">FSP39_009522</name>
</gene>
<keyword evidence="7" id="KW-1185">Reference proteome</keyword>